<organism evidence="3 4">
    <name type="scientific">Ceraceosorus bombacis</name>
    <dbReference type="NCBI Taxonomy" id="401625"/>
    <lineage>
        <taxon>Eukaryota</taxon>
        <taxon>Fungi</taxon>
        <taxon>Dikarya</taxon>
        <taxon>Basidiomycota</taxon>
        <taxon>Ustilaginomycotina</taxon>
        <taxon>Exobasidiomycetes</taxon>
        <taxon>Ceraceosorales</taxon>
        <taxon>Ceraceosoraceae</taxon>
        <taxon>Ceraceosorus</taxon>
    </lineage>
</organism>
<dbReference type="EMBL" id="CCYA01000243">
    <property type="protein sequence ID" value="CEH14398.1"/>
    <property type="molecule type" value="Genomic_DNA"/>
</dbReference>
<keyword evidence="1" id="KW-0175">Coiled coil</keyword>
<reference evidence="3 4" key="1">
    <citation type="submission" date="2014-09" db="EMBL/GenBank/DDBJ databases">
        <authorList>
            <person name="Magalhaes I.L.F."/>
            <person name="Oliveira U."/>
            <person name="Santos F.R."/>
            <person name="Vidigal T.H.D.A."/>
            <person name="Brescovit A.D."/>
            <person name="Santos A.J."/>
        </authorList>
    </citation>
    <scope>NUCLEOTIDE SEQUENCE [LARGE SCALE GENOMIC DNA]</scope>
</reference>
<proteinExistence type="predicted"/>
<evidence type="ECO:0000256" key="1">
    <source>
        <dbReference type="SAM" id="Coils"/>
    </source>
</evidence>
<dbReference type="AlphaFoldDB" id="A0A0P1BFQ5"/>
<protein>
    <submittedName>
        <fullName evidence="3">Uncharacterized protein</fullName>
    </submittedName>
</protein>
<accession>A0A0P1BFQ5</accession>
<keyword evidence="4" id="KW-1185">Reference proteome</keyword>
<feature type="chain" id="PRO_5006059465" evidence="2">
    <location>
        <begin position="28"/>
        <end position="293"/>
    </location>
</feature>
<feature type="signal peptide" evidence="2">
    <location>
        <begin position="1"/>
        <end position="27"/>
    </location>
</feature>
<evidence type="ECO:0000313" key="4">
    <source>
        <dbReference type="Proteomes" id="UP000054845"/>
    </source>
</evidence>
<feature type="coiled-coil region" evidence="1">
    <location>
        <begin position="152"/>
        <end position="179"/>
    </location>
</feature>
<evidence type="ECO:0000313" key="3">
    <source>
        <dbReference type="EMBL" id="CEH14398.1"/>
    </source>
</evidence>
<dbReference type="Proteomes" id="UP000054845">
    <property type="component" value="Unassembled WGS sequence"/>
</dbReference>
<sequence length="293" mass="33623">MRLSSYTALAAWALVAAYASLPQAAQAHLLPANQFANNDRPDAELHAHRRLASGRRVDSPFGSGCVGTTSICALSHSSADRSERATLRREIPPTLWQVAEDMEWERSQREATAGVRLEKFLERLGGEGETHQKKLTWSQEELIRRQKLDEKRVQTQRVANEKLRKLEREEEEADRLRELGWKRLLVAANEPAKLAADRDIINPRHGGNKRNSSRKLTRQERLELASWHHELRERMSRQFESDVEVQPEWTRSFDADMLKYNGVDLPSLLKKRSVPIAERAPAQNIVTAFRPDR</sequence>
<keyword evidence="2" id="KW-0732">Signal</keyword>
<name>A0A0P1BFQ5_9BASI</name>
<dbReference type="OrthoDB" id="10303873at2759"/>
<evidence type="ECO:0000256" key="2">
    <source>
        <dbReference type="SAM" id="SignalP"/>
    </source>
</evidence>